<evidence type="ECO:0000313" key="2">
    <source>
        <dbReference type="EMBL" id="HJE24449.1"/>
    </source>
</evidence>
<reference evidence="2" key="2">
    <citation type="submission" date="2021-09" db="EMBL/GenBank/DDBJ databases">
        <authorList>
            <person name="Gilroy R."/>
        </authorList>
    </citation>
    <scope>NUCLEOTIDE SEQUENCE</scope>
    <source>
        <strain evidence="2">316</strain>
    </source>
</reference>
<dbReference type="AlphaFoldDB" id="A0A921E2R7"/>
<dbReference type="Proteomes" id="UP000742631">
    <property type="component" value="Unassembled WGS sequence"/>
</dbReference>
<sequence>MINSAFLIPPGFGPLANPILFGVSDALAQLFPLQASGGSCPEAPAARSEESASASTGHRPSDADRTA</sequence>
<protein>
    <submittedName>
        <fullName evidence="2">Uncharacterized protein</fullName>
    </submittedName>
</protein>
<name>A0A921E2R7_9HYPH</name>
<evidence type="ECO:0000313" key="3">
    <source>
        <dbReference type="Proteomes" id="UP000742631"/>
    </source>
</evidence>
<gene>
    <name evidence="2" type="ORF">K8W01_12400</name>
</gene>
<feature type="region of interest" description="Disordered" evidence="1">
    <location>
        <begin position="37"/>
        <end position="67"/>
    </location>
</feature>
<feature type="compositionally biased region" description="Low complexity" evidence="1">
    <location>
        <begin position="39"/>
        <end position="55"/>
    </location>
</feature>
<accession>A0A921E2R7</accession>
<proteinExistence type="predicted"/>
<dbReference type="EMBL" id="DYYG01000035">
    <property type="protein sequence ID" value="HJE24449.1"/>
    <property type="molecule type" value="Genomic_DNA"/>
</dbReference>
<organism evidence="2 3">
    <name type="scientific">Methylorubrum populi</name>
    <dbReference type="NCBI Taxonomy" id="223967"/>
    <lineage>
        <taxon>Bacteria</taxon>
        <taxon>Pseudomonadati</taxon>
        <taxon>Pseudomonadota</taxon>
        <taxon>Alphaproteobacteria</taxon>
        <taxon>Hyphomicrobiales</taxon>
        <taxon>Methylobacteriaceae</taxon>
        <taxon>Methylorubrum</taxon>
    </lineage>
</organism>
<comment type="caution">
    <text evidence="2">The sequence shown here is derived from an EMBL/GenBank/DDBJ whole genome shotgun (WGS) entry which is preliminary data.</text>
</comment>
<reference evidence="2" key="1">
    <citation type="journal article" date="2021" name="PeerJ">
        <title>Extensive microbial diversity within the chicken gut microbiome revealed by metagenomics and culture.</title>
        <authorList>
            <person name="Gilroy R."/>
            <person name="Ravi A."/>
            <person name="Getino M."/>
            <person name="Pursley I."/>
            <person name="Horton D.L."/>
            <person name="Alikhan N.F."/>
            <person name="Baker D."/>
            <person name="Gharbi K."/>
            <person name="Hall N."/>
            <person name="Watson M."/>
            <person name="Adriaenssens E.M."/>
            <person name="Foster-Nyarko E."/>
            <person name="Jarju S."/>
            <person name="Secka A."/>
            <person name="Antonio M."/>
            <person name="Oren A."/>
            <person name="Chaudhuri R.R."/>
            <person name="La Ragione R."/>
            <person name="Hildebrand F."/>
            <person name="Pallen M.J."/>
        </authorList>
    </citation>
    <scope>NUCLEOTIDE SEQUENCE</scope>
    <source>
        <strain evidence="2">316</strain>
    </source>
</reference>
<evidence type="ECO:0000256" key="1">
    <source>
        <dbReference type="SAM" id="MobiDB-lite"/>
    </source>
</evidence>